<dbReference type="Gene3D" id="3.30.1330.40">
    <property type="entry name" value="RutC-like"/>
    <property type="match status" value="1"/>
</dbReference>
<dbReference type="CDD" id="cd00448">
    <property type="entry name" value="YjgF_YER057c_UK114_family"/>
    <property type="match status" value="1"/>
</dbReference>
<dbReference type="InterPro" id="IPR006175">
    <property type="entry name" value="YjgF/YER057c/UK114"/>
</dbReference>
<dbReference type="eggNOG" id="COG0251">
    <property type="taxonomic scope" value="Bacteria"/>
</dbReference>
<dbReference type="Proteomes" id="UP000183413">
    <property type="component" value="Unassembled WGS sequence"/>
</dbReference>
<evidence type="ECO:0000313" key="1">
    <source>
        <dbReference type="EMBL" id="SFP91681.1"/>
    </source>
</evidence>
<evidence type="ECO:0000313" key="2">
    <source>
        <dbReference type="Proteomes" id="UP000183413"/>
    </source>
</evidence>
<dbReference type="EMBL" id="FOVH01000019">
    <property type="protein sequence ID" value="SFP91681.1"/>
    <property type="molecule type" value="Genomic_DNA"/>
</dbReference>
<organism evidence="1 2">
    <name type="scientific">Actinomadura madurae</name>
    <dbReference type="NCBI Taxonomy" id="1993"/>
    <lineage>
        <taxon>Bacteria</taxon>
        <taxon>Bacillati</taxon>
        <taxon>Actinomycetota</taxon>
        <taxon>Actinomycetes</taxon>
        <taxon>Streptosporangiales</taxon>
        <taxon>Thermomonosporaceae</taxon>
        <taxon>Actinomadura</taxon>
    </lineage>
</organism>
<proteinExistence type="predicted"/>
<reference evidence="1 2" key="1">
    <citation type="submission" date="2016-10" db="EMBL/GenBank/DDBJ databases">
        <authorList>
            <person name="de Groot N.N."/>
        </authorList>
    </citation>
    <scope>NUCLEOTIDE SEQUENCE [LARGE SCALE GENOMIC DNA]</scope>
    <source>
        <strain evidence="1 2">DSM 43067</strain>
    </source>
</reference>
<accession>A0A1I5U8R2</accession>
<sequence length="131" mass="13892">MTHAITNPLGLHDPVRFGYSHVASASGELVFIAGQYASGIEGEVVAEDFAGQVRRSLANLETALASVGLGFGHVVQLRTHIVQHDAGKLAVLAERIREIWKDEPPTQTLTGVAALALPGMLFEVDAVAVRP</sequence>
<dbReference type="SUPFAM" id="SSF55298">
    <property type="entry name" value="YjgF-like"/>
    <property type="match status" value="1"/>
</dbReference>
<dbReference type="RefSeq" id="WP_021594903.1">
    <property type="nucleotide sequence ID" value="NZ_FOVH01000019.1"/>
</dbReference>
<gene>
    <name evidence="1" type="ORF">SAMN04489713_11991</name>
</gene>
<keyword evidence="2" id="KW-1185">Reference proteome</keyword>
<dbReference type="PANTHER" id="PTHR43857">
    <property type="entry name" value="BLR7761 PROTEIN"/>
    <property type="match status" value="1"/>
</dbReference>
<dbReference type="InterPro" id="IPR035959">
    <property type="entry name" value="RutC-like_sf"/>
</dbReference>
<dbReference type="Pfam" id="PF01042">
    <property type="entry name" value="Ribonuc_L-PSP"/>
    <property type="match status" value="1"/>
</dbReference>
<dbReference type="AlphaFoldDB" id="A0A1I5U8R2"/>
<name>A0A1I5U8R2_9ACTN</name>
<dbReference type="InParanoid" id="A0A1I5U8R2"/>
<dbReference type="STRING" id="1993.SAMN04489713_11991"/>
<protein>
    <submittedName>
        <fullName evidence="1">Enamine deaminase RidA, house cleaning of reactive enamine intermediates, YjgF/YER057c/UK114 family</fullName>
    </submittedName>
</protein>
<dbReference type="PANTHER" id="PTHR43857:SF1">
    <property type="entry name" value="YJGH FAMILY PROTEIN"/>
    <property type="match status" value="1"/>
</dbReference>